<dbReference type="Pfam" id="PF10400">
    <property type="entry name" value="Vir_act_alpha_C"/>
    <property type="match status" value="1"/>
</dbReference>
<dbReference type="SUPFAM" id="SSF46785">
    <property type="entry name" value="Winged helix' DNA-binding domain"/>
    <property type="match status" value="1"/>
</dbReference>
<proteinExistence type="predicted"/>
<dbReference type="Pfam" id="PF03551">
    <property type="entry name" value="PadR"/>
    <property type="match status" value="1"/>
</dbReference>
<dbReference type="InterPro" id="IPR005149">
    <property type="entry name" value="Tscrpt_reg_PadR_N"/>
</dbReference>
<reference evidence="3" key="1">
    <citation type="submission" date="2024-06" db="EMBL/GenBank/DDBJ databases">
        <title>Lacrimispora cavernae sp. nov., a novel anaerobe isolated from bat guano pile inside a cave.</title>
        <authorList>
            <person name="Miller S.L."/>
            <person name="Lu N."/>
            <person name="King J."/>
            <person name="Sankaranarayanan K."/>
            <person name="Lawson P.A."/>
        </authorList>
    </citation>
    <scope>NUCLEOTIDE SEQUENCE</scope>
    <source>
        <strain evidence="3">BS-2</strain>
    </source>
</reference>
<sequence length="180" mass="21118">MIPLYILGLLQRYGPQHGYQIKKIIAEQLSDFTQIKLPTIYYHLEKMETDDLLSANREKPGSRPEKTIYTITDKGIAAFKNMIAGLVEFEYRPVFPSDGVFYFSDYIENAEILSHLTAYIHKLNATISNIEKHREETMDFVPEKDRTMVNIIFSHHLHHYRAELEWAEETLKRLSLKGER</sequence>
<evidence type="ECO:0000259" key="1">
    <source>
        <dbReference type="Pfam" id="PF03551"/>
    </source>
</evidence>
<dbReference type="RefSeq" id="WP_349946042.1">
    <property type="nucleotide sequence ID" value="NZ_CP157940.1"/>
</dbReference>
<dbReference type="PANTHER" id="PTHR33169">
    <property type="entry name" value="PADR-FAMILY TRANSCRIPTIONAL REGULATOR"/>
    <property type="match status" value="1"/>
</dbReference>
<dbReference type="EMBL" id="CP157940">
    <property type="protein sequence ID" value="XBS53818.1"/>
    <property type="molecule type" value="Genomic_DNA"/>
</dbReference>
<dbReference type="InterPro" id="IPR036390">
    <property type="entry name" value="WH_DNA-bd_sf"/>
</dbReference>
<name>A0AAU7PNI3_9FIRM</name>
<feature type="domain" description="Transcription regulator PadR N-terminal" evidence="1">
    <location>
        <begin position="6"/>
        <end position="80"/>
    </location>
</feature>
<organism evidence="3">
    <name type="scientific">Lacrimispora sp. BS-2</name>
    <dbReference type="NCBI Taxonomy" id="3151850"/>
    <lineage>
        <taxon>Bacteria</taxon>
        <taxon>Bacillati</taxon>
        <taxon>Bacillota</taxon>
        <taxon>Clostridia</taxon>
        <taxon>Lachnospirales</taxon>
        <taxon>Lachnospiraceae</taxon>
        <taxon>Lacrimispora</taxon>
    </lineage>
</organism>
<gene>
    <name evidence="3" type="ORF">ABFV83_18755</name>
</gene>
<accession>A0AAU7PNI3</accession>
<dbReference type="InterPro" id="IPR052509">
    <property type="entry name" value="Metal_resp_DNA-bind_regulator"/>
</dbReference>
<protein>
    <submittedName>
        <fullName evidence="3">PadR family transcriptional regulator</fullName>
    </submittedName>
</protein>
<evidence type="ECO:0000259" key="2">
    <source>
        <dbReference type="Pfam" id="PF10400"/>
    </source>
</evidence>
<evidence type="ECO:0000313" key="3">
    <source>
        <dbReference type="EMBL" id="XBS53818.1"/>
    </source>
</evidence>
<dbReference type="InterPro" id="IPR036388">
    <property type="entry name" value="WH-like_DNA-bd_sf"/>
</dbReference>
<dbReference type="Gene3D" id="1.10.10.10">
    <property type="entry name" value="Winged helix-like DNA-binding domain superfamily/Winged helix DNA-binding domain"/>
    <property type="match status" value="1"/>
</dbReference>
<dbReference type="AlphaFoldDB" id="A0AAU7PNI3"/>
<dbReference type="InterPro" id="IPR018309">
    <property type="entry name" value="Tscrpt_reg_PadR_C"/>
</dbReference>
<feature type="domain" description="Transcription regulator PadR C-terminal" evidence="2">
    <location>
        <begin position="102"/>
        <end position="174"/>
    </location>
</feature>
<dbReference type="PANTHER" id="PTHR33169:SF27">
    <property type="entry name" value="TRANSCRIPTIONAL REGULATOR PADR FAMILY PROTEIN"/>
    <property type="match status" value="1"/>
</dbReference>